<keyword evidence="7" id="KW-0762">Sugar transport</keyword>
<feature type="transmembrane region" description="Helical" evidence="5">
    <location>
        <begin position="69"/>
        <end position="88"/>
    </location>
</feature>
<gene>
    <name evidence="7" type="ORF">B4U80_14309</name>
</gene>
<accession>A0A443RYE5</accession>
<dbReference type="InterPro" id="IPR020846">
    <property type="entry name" value="MFS_dom"/>
</dbReference>
<keyword evidence="3 5" id="KW-1133">Transmembrane helix</keyword>
<dbReference type="Pfam" id="PF07690">
    <property type="entry name" value="MFS_1"/>
    <property type="match status" value="1"/>
</dbReference>
<dbReference type="EMBL" id="NCKV01019335">
    <property type="protein sequence ID" value="RWS20205.1"/>
    <property type="molecule type" value="Genomic_DNA"/>
</dbReference>
<evidence type="ECO:0000256" key="4">
    <source>
        <dbReference type="ARBA" id="ARBA00023136"/>
    </source>
</evidence>
<comment type="subcellular location">
    <subcellularLocation>
        <location evidence="1">Membrane</location>
        <topology evidence="1">Multi-pass membrane protein</topology>
    </subcellularLocation>
</comment>
<dbReference type="GO" id="GO:0016020">
    <property type="term" value="C:membrane"/>
    <property type="evidence" value="ECO:0007669"/>
    <property type="project" value="UniProtKB-SubCell"/>
</dbReference>
<keyword evidence="4 5" id="KW-0472">Membrane</keyword>
<evidence type="ECO:0000256" key="1">
    <source>
        <dbReference type="ARBA" id="ARBA00004141"/>
    </source>
</evidence>
<sequence>MDENVRESNSRMEKLGISAIVIPQTLKDLEDMMQINTATISIMFSVRSVFYALGAVLLGWLFNKWNRQLLFALCMLIIAVTFVLTPILPKYEIFLALSCANGFAVGGVDTAANVLVLEMWGKKQ</sequence>
<keyword evidence="2 5" id="KW-0812">Transmembrane</keyword>
<evidence type="ECO:0000313" key="8">
    <source>
        <dbReference type="Proteomes" id="UP000288716"/>
    </source>
</evidence>
<protein>
    <submittedName>
        <fullName evidence="7">Sodium-dependent glucose transporter 1A-like protein</fullName>
    </submittedName>
</protein>
<dbReference type="GO" id="GO:0022857">
    <property type="term" value="F:transmembrane transporter activity"/>
    <property type="evidence" value="ECO:0007669"/>
    <property type="project" value="InterPro"/>
</dbReference>
<dbReference type="Gene3D" id="1.20.1250.20">
    <property type="entry name" value="MFS general substrate transporter like domains"/>
    <property type="match status" value="1"/>
</dbReference>
<dbReference type="SUPFAM" id="SSF103473">
    <property type="entry name" value="MFS general substrate transporter"/>
    <property type="match status" value="1"/>
</dbReference>
<evidence type="ECO:0000259" key="6">
    <source>
        <dbReference type="PROSITE" id="PS50850"/>
    </source>
</evidence>
<proteinExistence type="predicted"/>
<feature type="transmembrane region" description="Helical" evidence="5">
    <location>
        <begin position="38"/>
        <end position="62"/>
    </location>
</feature>
<dbReference type="InterPro" id="IPR036259">
    <property type="entry name" value="MFS_trans_sf"/>
</dbReference>
<dbReference type="PANTHER" id="PTHR23121:SF9">
    <property type="entry name" value="SODIUM-DEPENDENT GLUCOSE TRANSPORTER 1"/>
    <property type="match status" value="1"/>
</dbReference>
<feature type="domain" description="Major facilitator superfamily (MFS) profile" evidence="6">
    <location>
        <begin position="1"/>
        <end position="124"/>
    </location>
</feature>
<reference evidence="7 8" key="1">
    <citation type="journal article" date="2018" name="Gigascience">
        <title>Genomes of trombidid mites reveal novel predicted allergens and laterally-transferred genes associated with secondary metabolism.</title>
        <authorList>
            <person name="Dong X."/>
            <person name="Chaisiri K."/>
            <person name="Xia D."/>
            <person name="Armstrong S.D."/>
            <person name="Fang Y."/>
            <person name="Donnelly M.J."/>
            <person name="Kadowaki T."/>
            <person name="McGarry J.W."/>
            <person name="Darby A.C."/>
            <person name="Makepeace B.L."/>
        </authorList>
    </citation>
    <scope>NUCLEOTIDE SEQUENCE [LARGE SCALE GENOMIC DNA]</scope>
    <source>
        <strain evidence="7">UoL-UT</strain>
    </source>
</reference>
<evidence type="ECO:0000256" key="3">
    <source>
        <dbReference type="ARBA" id="ARBA00022989"/>
    </source>
</evidence>
<dbReference type="Proteomes" id="UP000288716">
    <property type="component" value="Unassembled WGS sequence"/>
</dbReference>
<organism evidence="7 8">
    <name type="scientific">Leptotrombidium deliense</name>
    <dbReference type="NCBI Taxonomy" id="299467"/>
    <lineage>
        <taxon>Eukaryota</taxon>
        <taxon>Metazoa</taxon>
        <taxon>Ecdysozoa</taxon>
        <taxon>Arthropoda</taxon>
        <taxon>Chelicerata</taxon>
        <taxon>Arachnida</taxon>
        <taxon>Acari</taxon>
        <taxon>Acariformes</taxon>
        <taxon>Trombidiformes</taxon>
        <taxon>Prostigmata</taxon>
        <taxon>Anystina</taxon>
        <taxon>Parasitengona</taxon>
        <taxon>Trombiculoidea</taxon>
        <taxon>Trombiculidae</taxon>
        <taxon>Leptotrombidium</taxon>
    </lineage>
</organism>
<feature type="transmembrane region" description="Helical" evidence="5">
    <location>
        <begin position="94"/>
        <end position="117"/>
    </location>
</feature>
<evidence type="ECO:0000256" key="2">
    <source>
        <dbReference type="ARBA" id="ARBA00022692"/>
    </source>
</evidence>
<dbReference type="AlphaFoldDB" id="A0A443RYE5"/>
<comment type="caution">
    <text evidence="7">The sequence shown here is derived from an EMBL/GenBank/DDBJ whole genome shotgun (WGS) entry which is preliminary data.</text>
</comment>
<dbReference type="InterPro" id="IPR011701">
    <property type="entry name" value="MFS"/>
</dbReference>
<evidence type="ECO:0000313" key="7">
    <source>
        <dbReference type="EMBL" id="RWS20205.1"/>
    </source>
</evidence>
<keyword evidence="7" id="KW-0813">Transport</keyword>
<dbReference type="PROSITE" id="PS50850">
    <property type="entry name" value="MFS"/>
    <property type="match status" value="1"/>
</dbReference>
<evidence type="ECO:0000256" key="5">
    <source>
        <dbReference type="SAM" id="Phobius"/>
    </source>
</evidence>
<keyword evidence="8" id="KW-1185">Reference proteome</keyword>
<name>A0A443RYE5_9ACAR</name>
<dbReference type="VEuPathDB" id="VectorBase:LDEU011835"/>
<dbReference type="PANTHER" id="PTHR23121">
    <property type="entry name" value="SODIUM-DEPENDENT GLUCOSE TRANSPORTER 1"/>
    <property type="match status" value="1"/>
</dbReference>
<dbReference type="OrthoDB" id="6365769at2759"/>